<dbReference type="Pfam" id="PF20976">
    <property type="entry name" value="Pop8"/>
    <property type="match status" value="1"/>
</dbReference>
<reference evidence="2" key="1">
    <citation type="submission" date="2020-11" db="EMBL/GenBank/DDBJ databases">
        <authorList>
            <consortium name="DOE Joint Genome Institute"/>
            <person name="Ahrendt S."/>
            <person name="Riley R."/>
            <person name="Andreopoulos W."/>
            <person name="LaButti K."/>
            <person name="Pangilinan J."/>
            <person name="Ruiz-duenas F.J."/>
            <person name="Barrasa J.M."/>
            <person name="Sanchez-Garcia M."/>
            <person name="Camarero S."/>
            <person name="Miyauchi S."/>
            <person name="Serrano A."/>
            <person name="Linde D."/>
            <person name="Babiker R."/>
            <person name="Drula E."/>
            <person name="Ayuso-Fernandez I."/>
            <person name="Pacheco R."/>
            <person name="Padilla G."/>
            <person name="Ferreira P."/>
            <person name="Barriuso J."/>
            <person name="Kellner H."/>
            <person name="Castanera R."/>
            <person name="Alfaro M."/>
            <person name="Ramirez L."/>
            <person name="Pisabarro A.G."/>
            <person name="Kuo A."/>
            <person name="Tritt A."/>
            <person name="Lipzen A."/>
            <person name="He G."/>
            <person name="Yan M."/>
            <person name="Ng V."/>
            <person name="Cullen D."/>
            <person name="Martin F."/>
            <person name="Rosso M.-N."/>
            <person name="Henrissat B."/>
            <person name="Hibbett D."/>
            <person name="Martinez A.T."/>
            <person name="Grigoriev I.V."/>
        </authorList>
    </citation>
    <scope>NUCLEOTIDE SEQUENCE</scope>
    <source>
        <strain evidence="2">AH 44721</strain>
    </source>
</reference>
<name>A0A9P5NME1_GYMJU</name>
<accession>A0A9P5NME1</accession>
<evidence type="ECO:0000313" key="2">
    <source>
        <dbReference type="EMBL" id="KAF8900124.1"/>
    </source>
</evidence>
<comment type="caution">
    <text evidence="2">The sequence shown here is derived from an EMBL/GenBank/DDBJ whole genome shotgun (WGS) entry which is preliminary data.</text>
</comment>
<dbReference type="Proteomes" id="UP000724874">
    <property type="component" value="Unassembled WGS sequence"/>
</dbReference>
<evidence type="ECO:0000313" key="3">
    <source>
        <dbReference type="Proteomes" id="UP000724874"/>
    </source>
</evidence>
<dbReference type="InterPro" id="IPR049128">
    <property type="entry name" value="Pop8-like_dom"/>
</dbReference>
<sequence length="104" mass="11361">MRSEPLTLNNHYMRFSMMPPATSDLTVRKAIADSLTESFGLTASSTYLDILWVSDNGCECVIRSHKDDVAKIAGALASRTESPRLTLQKESPFLLSLMNAGPGL</sequence>
<keyword evidence="3" id="KW-1185">Reference proteome</keyword>
<proteinExistence type="predicted"/>
<gene>
    <name evidence="2" type="ORF">CPB84DRAFT_1680697</name>
</gene>
<protein>
    <recommendedName>
        <fullName evidence="1">Ribonucleases P/MRP subunit Pop8-like domain-containing protein</fullName>
    </recommendedName>
</protein>
<organism evidence="2 3">
    <name type="scientific">Gymnopilus junonius</name>
    <name type="common">Spectacular rustgill mushroom</name>
    <name type="synonym">Gymnopilus spectabilis subsp. junonius</name>
    <dbReference type="NCBI Taxonomy" id="109634"/>
    <lineage>
        <taxon>Eukaryota</taxon>
        <taxon>Fungi</taxon>
        <taxon>Dikarya</taxon>
        <taxon>Basidiomycota</taxon>
        <taxon>Agaricomycotina</taxon>
        <taxon>Agaricomycetes</taxon>
        <taxon>Agaricomycetidae</taxon>
        <taxon>Agaricales</taxon>
        <taxon>Agaricineae</taxon>
        <taxon>Hymenogastraceae</taxon>
        <taxon>Gymnopilus</taxon>
    </lineage>
</organism>
<evidence type="ECO:0000259" key="1">
    <source>
        <dbReference type="Pfam" id="PF20976"/>
    </source>
</evidence>
<dbReference type="EMBL" id="JADNYJ010000049">
    <property type="protein sequence ID" value="KAF8900124.1"/>
    <property type="molecule type" value="Genomic_DNA"/>
</dbReference>
<dbReference type="AlphaFoldDB" id="A0A9P5NME1"/>
<feature type="domain" description="Ribonucleases P/MRP subunit Pop8-like" evidence="1">
    <location>
        <begin position="23"/>
        <end position="77"/>
    </location>
</feature>
<dbReference type="OrthoDB" id="3265020at2759"/>